<dbReference type="EMBL" id="CP071462">
    <property type="protein sequence ID" value="QSW98110.1"/>
    <property type="molecule type" value="Genomic_DNA"/>
</dbReference>
<evidence type="ECO:0000313" key="2">
    <source>
        <dbReference type="EMBL" id="QSW98110.1"/>
    </source>
</evidence>
<proteinExistence type="predicted"/>
<dbReference type="KEGG" id="hakz:J0X25_11885"/>
<feature type="domain" description="Metallo-beta-lactamase" evidence="1">
    <location>
        <begin position="31"/>
        <end position="246"/>
    </location>
</feature>
<dbReference type="InterPro" id="IPR001279">
    <property type="entry name" value="Metallo-B-lactamas"/>
</dbReference>
<dbReference type="GeneID" id="63188016"/>
<dbReference type="InterPro" id="IPR050855">
    <property type="entry name" value="NDM-1-like"/>
</dbReference>
<protein>
    <submittedName>
        <fullName evidence="2">MBL fold metallo-hydrolase</fullName>
    </submittedName>
</protein>
<dbReference type="Proteomes" id="UP000663203">
    <property type="component" value="Chromosome"/>
</dbReference>
<reference evidence="2 3" key="1">
    <citation type="submission" date="2021-03" db="EMBL/GenBank/DDBJ databases">
        <title>Haloterrigena longa sp. nov. and Haloterrigena limicola sp. nov., extremely halophilic archaea isolated from a salt lake.</title>
        <authorList>
            <person name="Henglin C."/>
        </authorList>
    </citation>
    <scope>NUCLEOTIDE SEQUENCE [LARGE SCALE GENOMIC DNA]</scope>
    <source>
        <strain evidence="2 3">KZCA68</strain>
    </source>
</reference>
<sequence>MKTDTDGSCRSDGLFSTLHRLEFDVPWPPKHVAAYALDGPEPMLIDAGTPVDEGESTLETGLERAGLSIRDIEHVVVTHPHSDHLGQADTLREAGATIYAPRPALERLRRDPDRVREAVHETARAAGYSGDALEEIVEGEVDSFRRDRRLLDPEATEPIAPETTFAVGDRKFRSLETPGHQIHHLSLETDLEGTTVLFSGDALIESFRAGAFHVGFDRGADEAVDAYYDAMDRLQETTATHVFPGHGPVFEDPHRVVDRTRDRLDTLLAETLEAVAAIEPATALAIAEEHTGSVRYPAPVMDALGALGTLENRGRVRSESEDGVRYYRTT</sequence>
<dbReference type="SUPFAM" id="SSF56281">
    <property type="entry name" value="Metallo-hydrolase/oxidoreductase"/>
    <property type="match status" value="1"/>
</dbReference>
<accession>A0A8A2VBL6</accession>
<name>A0A8A2VBL6_9EURY</name>
<dbReference type="InterPro" id="IPR036866">
    <property type="entry name" value="RibonucZ/Hydroxyglut_hydro"/>
</dbReference>
<evidence type="ECO:0000313" key="3">
    <source>
        <dbReference type="Proteomes" id="UP000663203"/>
    </source>
</evidence>
<gene>
    <name evidence="2" type="ORF">J0X25_11885</name>
</gene>
<organism evidence="2 3">
    <name type="scientific">Haloterrigena alkaliphila</name>
    <dbReference type="NCBI Taxonomy" id="2816475"/>
    <lineage>
        <taxon>Archaea</taxon>
        <taxon>Methanobacteriati</taxon>
        <taxon>Methanobacteriota</taxon>
        <taxon>Stenosarchaea group</taxon>
        <taxon>Halobacteria</taxon>
        <taxon>Halobacteriales</taxon>
        <taxon>Natrialbaceae</taxon>
        <taxon>Haloterrigena</taxon>
    </lineage>
</organism>
<evidence type="ECO:0000259" key="1">
    <source>
        <dbReference type="SMART" id="SM00849"/>
    </source>
</evidence>
<dbReference type="PANTHER" id="PTHR42951">
    <property type="entry name" value="METALLO-BETA-LACTAMASE DOMAIN-CONTAINING"/>
    <property type="match status" value="1"/>
</dbReference>
<keyword evidence="3" id="KW-1185">Reference proteome</keyword>
<dbReference type="PANTHER" id="PTHR42951:SF22">
    <property type="entry name" value="METALLO BETA-LACTAMASE SUPERFAMILY LIPOPROTEIN"/>
    <property type="match status" value="1"/>
</dbReference>
<dbReference type="Pfam" id="PF00753">
    <property type="entry name" value="Lactamase_B"/>
    <property type="match status" value="1"/>
</dbReference>
<dbReference type="AlphaFoldDB" id="A0A8A2VBL6"/>
<dbReference type="Gene3D" id="3.60.15.10">
    <property type="entry name" value="Ribonuclease Z/Hydroxyacylglutathione hydrolase-like"/>
    <property type="match status" value="1"/>
</dbReference>
<dbReference type="RefSeq" id="WP_207287727.1">
    <property type="nucleotide sequence ID" value="NZ_CP071462.1"/>
</dbReference>
<dbReference type="SMART" id="SM00849">
    <property type="entry name" value="Lactamase_B"/>
    <property type="match status" value="1"/>
</dbReference>